<sequence length="107" mass="12000">MNKVFTGTSGKIQDDLISAIAEVMGEEIRREINQAPFVAVMVDETTDVSNRAQLALMVRDVTDTGVKERFVRFDDVTGNKRVDDIAALLIRFLEDHDCLDKVMALLK</sequence>
<accession>A0AAW1EWH0</accession>
<reference evidence="1 2" key="1">
    <citation type="journal article" date="2024" name="Genome Biol. Evol.">
        <title>Chromosome-level genome assembly of the viviparous eelpout Zoarces viviparus.</title>
        <authorList>
            <person name="Fuhrmann N."/>
            <person name="Brasseur M.V."/>
            <person name="Bakowski C.E."/>
            <person name="Podsiadlowski L."/>
            <person name="Prost S."/>
            <person name="Krehenwinkel H."/>
            <person name="Mayer C."/>
        </authorList>
    </citation>
    <scope>NUCLEOTIDE SEQUENCE [LARGE SCALE GENOMIC DNA]</scope>
    <source>
        <strain evidence="1">NO-MEL_2022_Ind0_liver</strain>
    </source>
</reference>
<dbReference type="PANTHER" id="PTHR45749">
    <property type="match status" value="1"/>
</dbReference>
<dbReference type="Proteomes" id="UP001488805">
    <property type="component" value="Unassembled WGS sequence"/>
</dbReference>
<dbReference type="PANTHER" id="PTHR45749:SF28">
    <property type="entry name" value="ZINC FINGER MYM-TYPE PROTEIN 1-LIKE-RELATED"/>
    <property type="match status" value="1"/>
</dbReference>
<comment type="caution">
    <text evidence="1">The sequence shown here is derived from an EMBL/GenBank/DDBJ whole genome shotgun (WGS) entry which is preliminary data.</text>
</comment>
<protein>
    <recommendedName>
        <fullName evidence="3">DUF4371 domain-containing protein</fullName>
    </recommendedName>
</protein>
<proteinExistence type="predicted"/>
<gene>
    <name evidence="1" type="ORF">VZT92_015091</name>
</gene>
<dbReference type="AlphaFoldDB" id="A0AAW1EWH0"/>
<evidence type="ECO:0000313" key="1">
    <source>
        <dbReference type="EMBL" id="KAK9526390.1"/>
    </source>
</evidence>
<name>A0AAW1EWH0_ZOAVI</name>
<evidence type="ECO:0000313" key="2">
    <source>
        <dbReference type="Proteomes" id="UP001488805"/>
    </source>
</evidence>
<dbReference type="EMBL" id="JBCEZU010000123">
    <property type="protein sequence ID" value="KAK9526390.1"/>
    <property type="molecule type" value="Genomic_DNA"/>
</dbReference>
<organism evidence="1 2">
    <name type="scientific">Zoarces viviparus</name>
    <name type="common">Viviparous eelpout</name>
    <name type="synonym">Blennius viviparus</name>
    <dbReference type="NCBI Taxonomy" id="48416"/>
    <lineage>
        <taxon>Eukaryota</taxon>
        <taxon>Metazoa</taxon>
        <taxon>Chordata</taxon>
        <taxon>Craniata</taxon>
        <taxon>Vertebrata</taxon>
        <taxon>Euteleostomi</taxon>
        <taxon>Actinopterygii</taxon>
        <taxon>Neopterygii</taxon>
        <taxon>Teleostei</taxon>
        <taxon>Neoteleostei</taxon>
        <taxon>Acanthomorphata</taxon>
        <taxon>Eupercaria</taxon>
        <taxon>Perciformes</taxon>
        <taxon>Cottioidei</taxon>
        <taxon>Zoarcales</taxon>
        <taxon>Zoarcidae</taxon>
        <taxon>Zoarcinae</taxon>
        <taxon>Zoarces</taxon>
    </lineage>
</organism>
<evidence type="ECO:0008006" key="3">
    <source>
        <dbReference type="Google" id="ProtNLM"/>
    </source>
</evidence>
<keyword evidence="2" id="KW-1185">Reference proteome</keyword>